<dbReference type="InterPro" id="IPR052160">
    <property type="entry name" value="Gypsy_RT_Integrase-like"/>
</dbReference>
<evidence type="ECO:0000313" key="6">
    <source>
        <dbReference type="EMBL" id="KAG3216629.1"/>
    </source>
</evidence>
<gene>
    <name evidence="7" type="ORF">PC110_g15516</name>
    <name evidence="2" type="ORF">PC113_g13996</name>
    <name evidence="3" type="ORF">PC115_g11973</name>
    <name evidence="4" type="ORF">PC117_g13856</name>
    <name evidence="5" type="ORF">PC118_g13539</name>
    <name evidence="6" type="ORF">PC129_g12501</name>
</gene>
<reference evidence="7 8" key="1">
    <citation type="submission" date="2018-01" db="EMBL/GenBank/DDBJ databases">
        <title>Draft genome of the strawberry crown rot pathogen Phytophthora cactorum.</title>
        <authorList>
            <person name="Armitage A.D."/>
            <person name="Lysoe E."/>
            <person name="Nellist C.F."/>
            <person name="Harrison R.J."/>
            <person name="Brurberg M.B."/>
        </authorList>
    </citation>
    <scope>NUCLEOTIDE SEQUENCE [LARGE SCALE GENOMIC DNA]</scope>
    <source>
        <strain evidence="7 8">10300</strain>
    </source>
</reference>
<dbReference type="Gene3D" id="3.30.420.10">
    <property type="entry name" value="Ribonuclease H-like superfamily/Ribonuclease H"/>
    <property type="match status" value="1"/>
</dbReference>
<evidence type="ECO:0000313" key="7">
    <source>
        <dbReference type="EMBL" id="RAW28082.1"/>
    </source>
</evidence>
<dbReference type="InterPro" id="IPR036397">
    <property type="entry name" value="RNaseH_sf"/>
</dbReference>
<evidence type="ECO:0000313" key="5">
    <source>
        <dbReference type="EMBL" id="KAG2976225.1"/>
    </source>
</evidence>
<dbReference type="PROSITE" id="PS50994">
    <property type="entry name" value="INTEGRASE"/>
    <property type="match status" value="1"/>
</dbReference>
<dbReference type="EMBL" id="RCMK01000416">
    <property type="protein sequence ID" value="KAG2930008.1"/>
    <property type="molecule type" value="Genomic_DNA"/>
</dbReference>
<dbReference type="PANTHER" id="PTHR47266">
    <property type="entry name" value="ENDONUCLEASE-RELATED"/>
    <property type="match status" value="1"/>
</dbReference>
<sequence>MWPLDVAGPFPVTNGGERYVIAALERVTRYVVARCVMQHTAESVETFLVEEVVLKFGAFRELLTDGAPELTGNAIKQLVHLFQTRQMNTVLYRPQMVGLVERFHRSWKDCVATYIAHEQQNDWNLWIKIAVYAYNSAKHLTVALTPNELMVGRRLRSPNKRL</sequence>
<dbReference type="Proteomes" id="UP000251314">
    <property type="component" value="Unassembled WGS sequence"/>
</dbReference>
<evidence type="ECO:0000313" key="2">
    <source>
        <dbReference type="EMBL" id="KAG2853662.1"/>
    </source>
</evidence>
<comment type="caution">
    <text evidence="7">The sequence shown here is derived from an EMBL/GenBank/DDBJ whole genome shotgun (WGS) entry which is preliminary data.</text>
</comment>
<proteinExistence type="predicted"/>
<organism evidence="7 8">
    <name type="scientific">Phytophthora cactorum</name>
    <dbReference type="NCBI Taxonomy" id="29920"/>
    <lineage>
        <taxon>Eukaryota</taxon>
        <taxon>Sar</taxon>
        <taxon>Stramenopiles</taxon>
        <taxon>Oomycota</taxon>
        <taxon>Peronosporomycetes</taxon>
        <taxon>Peronosporales</taxon>
        <taxon>Peronosporaceae</taxon>
        <taxon>Phytophthora</taxon>
    </lineage>
</organism>
<dbReference type="Proteomes" id="UP000736787">
    <property type="component" value="Unassembled WGS sequence"/>
</dbReference>
<dbReference type="AlphaFoldDB" id="A0A329RXD1"/>
<evidence type="ECO:0000259" key="1">
    <source>
        <dbReference type="PROSITE" id="PS50994"/>
    </source>
</evidence>
<dbReference type="EMBL" id="RCMV01000471">
    <property type="protein sequence ID" value="KAG3216629.1"/>
    <property type="molecule type" value="Genomic_DNA"/>
</dbReference>
<dbReference type="EMBL" id="MJFZ01000514">
    <property type="protein sequence ID" value="RAW28082.1"/>
    <property type="molecule type" value="Genomic_DNA"/>
</dbReference>
<dbReference type="VEuPathDB" id="FungiDB:PC110_g15516"/>
<accession>A0A329RXD1</accession>
<name>A0A329RXD1_9STRA</name>
<evidence type="ECO:0000313" key="8">
    <source>
        <dbReference type="Proteomes" id="UP000251314"/>
    </source>
</evidence>
<dbReference type="GO" id="GO:0015074">
    <property type="term" value="P:DNA integration"/>
    <property type="evidence" value="ECO:0007669"/>
    <property type="project" value="InterPro"/>
</dbReference>
<dbReference type="EMBL" id="RCML01000468">
    <property type="protein sequence ID" value="KAG2976225.1"/>
    <property type="molecule type" value="Genomic_DNA"/>
</dbReference>
<protein>
    <recommendedName>
        <fullName evidence="1">Integrase catalytic domain-containing protein</fullName>
    </recommendedName>
</protein>
<dbReference type="OrthoDB" id="108691at2759"/>
<dbReference type="InterPro" id="IPR012337">
    <property type="entry name" value="RNaseH-like_sf"/>
</dbReference>
<dbReference type="Pfam" id="PF00665">
    <property type="entry name" value="rve"/>
    <property type="match status" value="1"/>
</dbReference>
<dbReference type="Proteomes" id="UP000774804">
    <property type="component" value="Unassembled WGS sequence"/>
</dbReference>
<reference evidence="2" key="2">
    <citation type="submission" date="2018-10" db="EMBL/GenBank/DDBJ databases">
        <title>Effector identification in a new, highly contiguous assembly of the strawberry crown rot pathogen Phytophthora cactorum.</title>
        <authorList>
            <person name="Armitage A.D."/>
            <person name="Nellist C.F."/>
            <person name="Bates H."/>
            <person name="Vickerstaff R.J."/>
            <person name="Harrison R.J."/>
        </authorList>
    </citation>
    <scope>NUCLEOTIDE SEQUENCE</scope>
    <source>
        <strain evidence="2">15-7</strain>
        <strain evidence="3">4032</strain>
        <strain evidence="4">4040</strain>
        <strain evidence="5">P415</strain>
        <strain evidence="6">P421</strain>
    </source>
</reference>
<keyword evidence="8" id="KW-1185">Reference proteome</keyword>
<dbReference type="EMBL" id="RCMI01000388">
    <property type="protein sequence ID" value="KAG2913620.1"/>
    <property type="molecule type" value="Genomic_DNA"/>
</dbReference>
<dbReference type="EMBL" id="RCMG01000470">
    <property type="protein sequence ID" value="KAG2853662.1"/>
    <property type="molecule type" value="Genomic_DNA"/>
</dbReference>
<dbReference type="STRING" id="29920.A0A329RXD1"/>
<evidence type="ECO:0000313" key="3">
    <source>
        <dbReference type="EMBL" id="KAG2913620.1"/>
    </source>
</evidence>
<dbReference type="GO" id="GO:0003676">
    <property type="term" value="F:nucleic acid binding"/>
    <property type="evidence" value="ECO:0007669"/>
    <property type="project" value="InterPro"/>
</dbReference>
<dbReference type="SUPFAM" id="SSF53098">
    <property type="entry name" value="Ribonuclease H-like"/>
    <property type="match status" value="1"/>
</dbReference>
<evidence type="ECO:0000313" key="4">
    <source>
        <dbReference type="EMBL" id="KAG2930008.1"/>
    </source>
</evidence>
<dbReference type="InterPro" id="IPR001584">
    <property type="entry name" value="Integrase_cat-core"/>
</dbReference>
<dbReference type="Proteomes" id="UP000697107">
    <property type="component" value="Unassembled WGS sequence"/>
</dbReference>
<dbReference type="Proteomes" id="UP000760860">
    <property type="component" value="Unassembled WGS sequence"/>
</dbReference>
<dbReference type="Proteomes" id="UP000735874">
    <property type="component" value="Unassembled WGS sequence"/>
</dbReference>
<feature type="domain" description="Integrase catalytic" evidence="1">
    <location>
        <begin position="1"/>
        <end position="154"/>
    </location>
</feature>